<keyword evidence="5 7" id="KW-1133">Transmembrane helix</keyword>
<dbReference type="PANTHER" id="PTHR43744:SF12">
    <property type="entry name" value="ABC TRANSPORTER PERMEASE PROTEIN MG189-RELATED"/>
    <property type="match status" value="1"/>
</dbReference>
<evidence type="ECO:0000256" key="6">
    <source>
        <dbReference type="ARBA" id="ARBA00023136"/>
    </source>
</evidence>
<comment type="subcellular location">
    <subcellularLocation>
        <location evidence="1 7">Cell membrane</location>
        <topology evidence="1 7">Multi-pass membrane protein</topology>
    </subcellularLocation>
</comment>
<dbReference type="Gene3D" id="1.10.3720.10">
    <property type="entry name" value="MetI-like"/>
    <property type="match status" value="1"/>
</dbReference>
<keyword evidence="6 7" id="KW-0472">Membrane</keyword>
<feature type="domain" description="ABC transmembrane type-1" evidence="8">
    <location>
        <begin position="72"/>
        <end position="262"/>
    </location>
</feature>
<evidence type="ECO:0000256" key="1">
    <source>
        <dbReference type="ARBA" id="ARBA00004651"/>
    </source>
</evidence>
<proteinExistence type="inferred from homology"/>
<dbReference type="InterPro" id="IPR035906">
    <property type="entry name" value="MetI-like_sf"/>
</dbReference>
<dbReference type="RefSeq" id="WP_281892778.1">
    <property type="nucleotide sequence ID" value="NZ_BSDI01000004.1"/>
</dbReference>
<keyword evidence="3" id="KW-1003">Cell membrane</keyword>
<evidence type="ECO:0000313" key="10">
    <source>
        <dbReference type="Proteomes" id="UP001144280"/>
    </source>
</evidence>
<feature type="transmembrane region" description="Helical" evidence="7">
    <location>
        <begin position="140"/>
        <end position="161"/>
    </location>
</feature>
<evidence type="ECO:0000256" key="4">
    <source>
        <dbReference type="ARBA" id="ARBA00022692"/>
    </source>
</evidence>
<reference evidence="9" key="1">
    <citation type="submission" date="2022-12" db="EMBL/GenBank/DDBJ databases">
        <title>New Phytohabitans aurantiacus sp. RD004123 nov., an actinomycete isolated from soil.</title>
        <authorList>
            <person name="Triningsih D.W."/>
            <person name="Harunari E."/>
            <person name="Igarashi Y."/>
        </authorList>
    </citation>
    <scope>NUCLEOTIDE SEQUENCE</scope>
    <source>
        <strain evidence="9">RD004123</strain>
    </source>
</reference>
<comment type="caution">
    <text evidence="9">The sequence shown here is derived from an EMBL/GenBank/DDBJ whole genome shotgun (WGS) entry which is preliminary data.</text>
</comment>
<name>A0ABQ5QQW7_9ACTN</name>
<protein>
    <submittedName>
        <fullName evidence="9">Sugar ABC transporter permease</fullName>
    </submittedName>
</protein>
<feature type="transmembrane region" description="Helical" evidence="7">
    <location>
        <begin position="182"/>
        <end position="204"/>
    </location>
</feature>
<evidence type="ECO:0000256" key="2">
    <source>
        <dbReference type="ARBA" id="ARBA00022448"/>
    </source>
</evidence>
<evidence type="ECO:0000259" key="8">
    <source>
        <dbReference type="PROSITE" id="PS50928"/>
    </source>
</evidence>
<keyword evidence="2 7" id="KW-0813">Transport</keyword>
<evidence type="ECO:0000256" key="5">
    <source>
        <dbReference type="ARBA" id="ARBA00022989"/>
    </source>
</evidence>
<gene>
    <name evidence="9" type="ORF">Pa4123_10020</name>
</gene>
<evidence type="ECO:0000256" key="3">
    <source>
        <dbReference type="ARBA" id="ARBA00022475"/>
    </source>
</evidence>
<evidence type="ECO:0000256" key="7">
    <source>
        <dbReference type="RuleBase" id="RU363032"/>
    </source>
</evidence>
<feature type="transmembrane region" description="Helical" evidence="7">
    <location>
        <begin position="12"/>
        <end position="33"/>
    </location>
</feature>
<feature type="transmembrane region" description="Helical" evidence="7">
    <location>
        <begin position="71"/>
        <end position="95"/>
    </location>
</feature>
<keyword evidence="10" id="KW-1185">Reference proteome</keyword>
<dbReference type="Proteomes" id="UP001144280">
    <property type="component" value="Unassembled WGS sequence"/>
</dbReference>
<evidence type="ECO:0000313" key="9">
    <source>
        <dbReference type="EMBL" id="GLH95730.1"/>
    </source>
</evidence>
<organism evidence="9 10">
    <name type="scientific">Phytohabitans aurantiacus</name>
    <dbReference type="NCBI Taxonomy" id="3016789"/>
    <lineage>
        <taxon>Bacteria</taxon>
        <taxon>Bacillati</taxon>
        <taxon>Actinomycetota</taxon>
        <taxon>Actinomycetes</taxon>
        <taxon>Micromonosporales</taxon>
        <taxon>Micromonosporaceae</taxon>
    </lineage>
</organism>
<dbReference type="PANTHER" id="PTHR43744">
    <property type="entry name" value="ABC TRANSPORTER PERMEASE PROTEIN MG189-RELATED-RELATED"/>
    <property type="match status" value="1"/>
</dbReference>
<accession>A0ABQ5QQW7</accession>
<dbReference type="PROSITE" id="PS50928">
    <property type="entry name" value="ABC_TM1"/>
    <property type="match status" value="1"/>
</dbReference>
<dbReference type="SUPFAM" id="SSF161098">
    <property type="entry name" value="MetI-like"/>
    <property type="match status" value="1"/>
</dbReference>
<keyword evidence="4 7" id="KW-0812">Transmembrane</keyword>
<feature type="transmembrane region" description="Helical" evidence="7">
    <location>
        <begin position="107"/>
        <end position="128"/>
    </location>
</feature>
<dbReference type="EMBL" id="BSDI01000004">
    <property type="protein sequence ID" value="GLH95730.1"/>
    <property type="molecule type" value="Genomic_DNA"/>
</dbReference>
<dbReference type="Pfam" id="PF00528">
    <property type="entry name" value="BPD_transp_1"/>
    <property type="match status" value="1"/>
</dbReference>
<feature type="transmembrane region" description="Helical" evidence="7">
    <location>
        <begin position="241"/>
        <end position="262"/>
    </location>
</feature>
<dbReference type="InterPro" id="IPR000515">
    <property type="entry name" value="MetI-like"/>
</dbReference>
<sequence length="276" mass="30420">MKRRRDRNAAIVLHTVLIAGLAIMIAPFVWMVLSSFKGEGEVRRTPPTWLPADPTLANYRELFERLDFPLYFTNSVIVAVLVTVGNLLICSATGYALAKLRFLGRRALFVLVLGNLMVPPMATFVPQFVLVSNLGLVNTFAGLVLPNLALAVNVFLMRQFILSIPDDLLESARVDGAGEWRIYWRIVLPLTGPALATVGILTFLGSWNNFLWPLVVATTEDKYTLPVALALYSVGQNQTQYGLLLAGSVTIILPILVIFAVLQRHFVRGIATTGLK</sequence>
<comment type="similarity">
    <text evidence="7">Belongs to the binding-protein-dependent transport system permease family.</text>
</comment>
<dbReference type="CDD" id="cd06261">
    <property type="entry name" value="TM_PBP2"/>
    <property type="match status" value="1"/>
</dbReference>